<protein>
    <submittedName>
        <fullName evidence="1">Uncharacterized protein</fullName>
    </submittedName>
</protein>
<proteinExistence type="predicted"/>
<organism evidence="1 2">
    <name type="scientific">Jaapia argillacea MUCL 33604</name>
    <dbReference type="NCBI Taxonomy" id="933084"/>
    <lineage>
        <taxon>Eukaryota</taxon>
        <taxon>Fungi</taxon>
        <taxon>Dikarya</taxon>
        <taxon>Basidiomycota</taxon>
        <taxon>Agaricomycotina</taxon>
        <taxon>Agaricomycetes</taxon>
        <taxon>Agaricomycetidae</taxon>
        <taxon>Jaapiales</taxon>
        <taxon>Jaapiaceae</taxon>
        <taxon>Jaapia</taxon>
    </lineage>
</organism>
<keyword evidence="2" id="KW-1185">Reference proteome</keyword>
<dbReference type="InParanoid" id="A0A067P6M8"/>
<evidence type="ECO:0000313" key="1">
    <source>
        <dbReference type="EMBL" id="KDQ50553.1"/>
    </source>
</evidence>
<evidence type="ECO:0000313" key="2">
    <source>
        <dbReference type="Proteomes" id="UP000027265"/>
    </source>
</evidence>
<accession>A0A067P6M8</accession>
<gene>
    <name evidence="1" type="ORF">JAAARDRAFT_583135</name>
</gene>
<dbReference type="EMBL" id="KL197759">
    <property type="protein sequence ID" value="KDQ50553.1"/>
    <property type="molecule type" value="Genomic_DNA"/>
</dbReference>
<name>A0A067P6M8_9AGAM</name>
<dbReference type="HOGENOM" id="CLU_2688164_0_0_1"/>
<dbReference type="AlphaFoldDB" id="A0A067P6M8"/>
<sequence length="74" mass="7966">MNANDIINESRDTGCSTTSQMLQVEISPGFSSDPNTTSTLNFHQGANGGSCLCFLLFGPILTYLEITLVDPLPR</sequence>
<dbReference type="Proteomes" id="UP000027265">
    <property type="component" value="Unassembled WGS sequence"/>
</dbReference>
<reference evidence="2" key="1">
    <citation type="journal article" date="2014" name="Proc. Natl. Acad. Sci. U.S.A.">
        <title>Extensive sampling of basidiomycete genomes demonstrates inadequacy of the white-rot/brown-rot paradigm for wood decay fungi.</title>
        <authorList>
            <person name="Riley R."/>
            <person name="Salamov A.A."/>
            <person name="Brown D.W."/>
            <person name="Nagy L.G."/>
            <person name="Floudas D."/>
            <person name="Held B.W."/>
            <person name="Levasseur A."/>
            <person name="Lombard V."/>
            <person name="Morin E."/>
            <person name="Otillar R."/>
            <person name="Lindquist E.A."/>
            <person name="Sun H."/>
            <person name="LaButti K.M."/>
            <person name="Schmutz J."/>
            <person name="Jabbour D."/>
            <person name="Luo H."/>
            <person name="Baker S.E."/>
            <person name="Pisabarro A.G."/>
            <person name="Walton J.D."/>
            <person name="Blanchette R.A."/>
            <person name="Henrissat B."/>
            <person name="Martin F."/>
            <person name="Cullen D."/>
            <person name="Hibbett D.S."/>
            <person name="Grigoriev I.V."/>
        </authorList>
    </citation>
    <scope>NUCLEOTIDE SEQUENCE [LARGE SCALE GENOMIC DNA]</scope>
    <source>
        <strain evidence="2">MUCL 33604</strain>
    </source>
</reference>